<keyword evidence="2" id="KW-0808">Transferase</keyword>
<dbReference type="SUPFAM" id="SSF57850">
    <property type="entry name" value="RING/U-box"/>
    <property type="match status" value="2"/>
</dbReference>
<evidence type="ECO:0000256" key="5">
    <source>
        <dbReference type="ARBA" id="ARBA00022771"/>
    </source>
</evidence>
<dbReference type="InterPro" id="IPR044066">
    <property type="entry name" value="TRIAD_supradom"/>
</dbReference>
<dbReference type="PANTHER" id="PTHR22770">
    <property type="entry name" value="UBIQUITIN CONJUGATING ENZYME 7 INTERACTING PROTEIN-RELATED"/>
    <property type="match status" value="1"/>
</dbReference>
<dbReference type="GO" id="GO:0008270">
    <property type="term" value="F:zinc ion binding"/>
    <property type="evidence" value="ECO:0007669"/>
    <property type="project" value="UniProtKB-KW"/>
</dbReference>
<dbReference type="InterPro" id="IPR047545">
    <property type="entry name" value="BRcat_RBR_RNF216"/>
</dbReference>
<proteinExistence type="predicted"/>
<dbReference type="STRING" id="5539.A0A3E2HF65"/>
<feature type="non-terminal residue" evidence="10">
    <location>
        <position position="1"/>
    </location>
</feature>
<organism evidence="10 11">
    <name type="scientific">Scytalidium lignicola</name>
    <name type="common">Hyphomycete</name>
    <dbReference type="NCBI Taxonomy" id="5539"/>
    <lineage>
        <taxon>Eukaryota</taxon>
        <taxon>Fungi</taxon>
        <taxon>Dikarya</taxon>
        <taxon>Ascomycota</taxon>
        <taxon>Pezizomycotina</taxon>
        <taxon>Leotiomycetes</taxon>
        <taxon>Leotiomycetes incertae sedis</taxon>
        <taxon>Scytalidium</taxon>
    </lineage>
</organism>
<evidence type="ECO:0000256" key="7">
    <source>
        <dbReference type="ARBA" id="ARBA00022833"/>
    </source>
</evidence>
<evidence type="ECO:0000313" key="10">
    <source>
        <dbReference type="EMBL" id="RFU32068.1"/>
    </source>
</evidence>
<reference evidence="10 11" key="1">
    <citation type="submission" date="2018-05" db="EMBL/GenBank/DDBJ databases">
        <title>Draft genome sequence of Scytalidium lignicola DSM 105466, a ubiquitous saprotrophic fungus.</title>
        <authorList>
            <person name="Buettner E."/>
            <person name="Gebauer A.M."/>
            <person name="Hofrichter M."/>
            <person name="Liers C."/>
            <person name="Kellner H."/>
        </authorList>
    </citation>
    <scope>NUCLEOTIDE SEQUENCE [LARGE SCALE GENOMIC DNA]</scope>
    <source>
        <strain evidence="10 11">DSM 105466</strain>
    </source>
</reference>
<accession>A0A3E2HF65</accession>
<keyword evidence="3" id="KW-0479">Metal-binding</keyword>
<dbReference type="EMBL" id="NCSJ02000062">
    <property type="protein sequence ID" value="RFU32068.1"/>
    <property type="molecule type" value="Genomic_DNA"/>
</dbReference>
<dbReference type="CDD" id="cd20339">
    <property type="entry name" value="BRcat_RBR_RNF216"/>
    <property type="match status" value="1"/>
</dbReference>
<evidence type="ECO:0000313" key="11">
    <source>
        <dbReference type="Proteomes" id="UP000258309"/>
    </source>
</evidence>
<keyword evidence="5" id="KW-0863">Zinc-finger</keyword>
<keyword evidence="7" id="KW-0862">Zinc</keyword>
<dbReference type="CDD" id="cd16630">
    <property type="entry name" value="RING-HC_RBR_RNF216"/>
    <property type="match status" value="1"/>
</dbReference>
<dbReference type="Proteomes" id="UP000258309">
    <property type="component" value="Unassembled WGS sequence"/>
</dbReference>
<gene>
    <name evidence="10" type="ORF">B7463_g4246</name>
</gene>
<feature type="coiled-coil region" evidence="8">
    <location>
        <begin position="443"/>
        <end position="470"/>
    </location>
</feature>
<name>A0A3E2HF65_SCYLI</name>
<evidence type="ECO:0000259" key="9">
    <source>
        <dbReference type="PROSITE" id="PS51873"/>
    </source>
</evidence>
<comment type="pathway">
    <text evidence="1">Protein modification; protein ubiquitination.</text>
</comment>
<dbReference type="InterPro" id="IPR047546">
    <property type="entry name" value="Rcat_RBR_RNF216"/>
</dbReference>
<keyword evidence="8" id="KW-0175">Coiled coil</keyword>
<evidence type="ECO:0000256" key="3">
    <source>
        <dbReference type="ARBA" id="ARBA00022723"/>
    </source>
</evidence>
<evidence type="ECO:0000256" key="8">
    <source>
        <dbReference type="SAM" id="Coils"/>
    </source>
</evidence>
<dbReference type="Gene3D" id="1.20.120.1750">
    <property type="match status" value="1"/>
</dbReference>
<sequence>MASWLDHSGLMRSSPKGKAREVIEIPDDDEPQNQIQAPEMVRSRLYPPVDRRDSRHSHNLVLRSPQLARETIMIPDDNAVDFNHALTQHQKSPILVGLDDFAGNSGLIYNSENVLQSRLSKQKDIDRATLDDNSVSANVDTLFPVLDEQSIRGFLDAPLEPEGNGQILGENLIDYIPRDDAKRQKNYHKSPSMPTLVPVTEFGELLLDNLYNGSQNPHQGAGYWVDSNAEELAGEEIFPNTPNQLDGRSDATLENDESTINEALSPEQTRARGVDQVVAIFSGICRDYVSDLWDQSDVKNPEALIEVILERGSYPKAKDVEKDLKRKRAIDPDEEAAKNYTAADRRVPKSFEHIKVMRSLLGHEFPTTPMTFVNATLQQFGYRLLPAYQALEEADRNFDPKNPPYSRIQRARKPDPQLYDDELYESINTPYTEEQRRETLLEFQVARKLKKKAEAKLRAEREAAIAEEQNALEAEARGEMGECGCCFGDFPLNRMVHCDSDAIMHWFCRGCTKQNADTVIGQSKYELRCMSMDDCNAGFDMEQRSKFLDENTVIALDRNEQEAVLRLAGIENLASCPFCPYAAEYPPIEIDKEFRCQAPNCEKVSCRLCKLESHIPLSCEEFAKENGLSIRRQIEEAMSAALIRKCNKCNTPFIKEEGCNKMTCTRNGCYNIQCYVCHKSCTYDHFNDPGRGGKPGNCPLFENVEDRHNSEVKKAEREALKKVQEAHPEYNEEDLKIHLSEKVIKDDTKRRAKHARDRYVVPPYDEAHPILQPYQLAAANLMVPFVPAGNNNPNGLFPGLVGWNLPAIPQPQPPQLWPGQILEAEDYGRAFERDINHAVAPQPVLHPEAMAFLPPREGQPQEQPPALPELGQQYEGGAAQQHIGALYDMEADYLYAVEMMQQHQQMHGLHMIHQQEYRG</sequence>
<dbReference type="GO" id="GO:0016740">
    <property type="term" value="F:transferase activity"/>
    <property type="evidence" value="ECO:0007669"/>
    <property type="project" value="UniProtKB-KW"/>
</dbReference>
<dbReference type="PANTHER" id="PTHR22770:SF47">
    <property type="entry name" value="E3 UBIQUITIN-PROTEIN LIGASE RNF216"/>
    <property type="match status" value="1"/>
</dbReference>
<dbReference type="OrthoDB" id="10009520at2759"/>
<evidence type="ECO:0000256" key="4">
    <source>
        <dbReference type="ARBA" id="ARBA00022737"/>
    </source>
</evidence>
<evidence type="ECO:0000256" key="6">
    <source>
        <dbReference type="ARBA" id="ARBA00022786"/>
    </source>
</evidence>
<comment type="caution">
    <text evidence="10">The sequence shown here is derived from an EMBL/GenBank/DDBJ whole genome shotgun (WGS) entry which is preliminary data.</text>
</comment>
<keyword evidence="6" id="KW-0833">Ubl conjugation pathway</keyword>
<feature type="domain" description="RING-type" evidence="9">
    <location>
        <begin position="479"/>
        <end position="697"/>
    </location>
</feature>
<dbReference type="PROSITE" id="PS51873">
    <property type="entry name" value="TRIAD"/>
    <property type="match status" value="1"/>
</dbReference>
<keyword evidence="11" id="KW-1185">Reference proteome</keyword>
<feature type="non-terminal residue" evidence="10">
    <location>
        <position position="919"/>
    </location>
</feature>
<dbReference type="InterPro" id="IPR047544">
    <property type="entry name" value="RING-HC_RBR_RNF216"/>
</dbReference>
<evidence type="ECO:0000256" key="2">
    <source>
        <dbReference type="ARBA" id="ARBA00022679"/>
    </source>
</evidence>
<protein>
    <recommendedName>
        <fullName evidence="9">RING-type domain-containing protein</fullName>
    </recommendedName>
</protein>
<dbReference type="AlphaFoldDB" id="A0A3E2HF65"/>
<keyword evidence="4" id="KW-0677">Repeat</keyword>
<dbReference type="CDD" id="cd20353">
    <property type="entry name" value="Rcat_RBR_RNF216"/>
    <property type="match status" value="1"/>
</dbReference>
<dbReference type="Pfam" id="PF26200">
    <property type="entry name" value="Rcat_RNF216"/>
    <property type="match status" value="1"/>
</dbReference>
<dbReference type="InterPro" id="IPR051628">
    <property type="entry name" value="LUBAC_E3_Ligases"/>
</dbReference>
<evidence type="ECO:0000256" key="1">
    <source>
        <dbReference type="ARBA" id="ARBA00004906"/>
    </source>
</evidence>